<organism evidence="1 2">
    <name type="scientific">Streptomyces actuosus</name>
    <dbReference type="NCBI Taxonomy" id="1885"/>
    <lineage>
        <taxon>Bacteria</taxon>
        <taxon>Bacillati</taxon>
        <taxon>Actinomycetota</taxon>
        <taxon>Actinomycetes</taxon>
        <taxon>Kitasatosporales</taxon>
        <taxon>Streptomycetaceae</taxon>
        <taxon>Streptomyces</taxon>
    </lineage>
</organism>
<dbReference type="Proteomes" id="UP000247634">
    <property type="component" value="Chromosome"/>
</dbReference>
<dbReference type="EMBL" id="CP029788">
    <property type="protein sequence ID" value="AWT42574.1"/>
    <property type="molecule type" value="Genomic_DNA"/>
</dbReference>
<name>A0A2U9NZX1_STRAS</name>
<dbReference type="RefSeq" id="WP_110627497.1">
    <property type="nucleotide sequence ID" value="NZ_CP029788.1"/>
</dbReference>
<dbReference type="KEGG" id="sact:DMT42_09775"/>
<sequence>MGYAYYEITRNGETIQAGYSVEVVCEEDGCDEKIDRGLAHLCGAQPGGDEYGCGGYYCGHHLYTGIGPAEGLCARDSKRWQEQEETAST</sequence>
<evidence type="ECO:0000313" key="2">
    <source>
        <dbReference type="Proteomes" id="UP000247634"/>
    </source>
</evidence>
<evidence type="ECO:0000313" key="1">
    <source>
        <dbReference type="EMBL" id="AWT42574.1"/>
    </source>
</evidence>
<dbReference type="AlphaFoldDB" id="A0A2U9NZX1"/>
<proteinExistence type="predicted"/>
<keyword evidence="2" id="KW-1185">Reference proteome</keyword>
<reference evidence="1 2" key="1">
    <citation type="submission" date="2018-06" db="EMBL/GenBank/DDBJ databases">
        <title>The complete genome sequence of a nosiheptide producer Streptomyces actuosus ATCC 25421: deducing the ability of producing a new class III lantibiotics.</title>
        <authorList>
            <person name="Liu W."/>
            <person name="Sun F."/>
            <person name="Hu Y."/>
        </authorList>
    </citation>
    <scope>NUCLEOTIDE SEQUENCE [LARGE SCALE GENOMIC DNA]</scope>
    <source>
        <strain evidence="1 2">ATCC 25421</strain>
    </source>
</reference>
<accession>A0A2U9NZX1</accession>
<gene>
    <name evidence="1" type="ORF">DMT42_09775</name>
</gene>
<protein>
    <submittedName>
        <fullName evidence="1">Uncharacterized protein</fullName>
    </submittedName>
</protein>